<dbReference type="eggNOG" id="KOG3258">
    <property type="taxonomic scope" value="Eukaryota"/>
</dbReference>
<organism evidence="8 9">
    <name type="scientific">Auxenochlorella protothecoides</name>
    <name type="common">Green microalga</name>
    <name type="synonym">Chlorella protothecoides</name>
    <dbReference type="NCBI Taxonomy" id="3075"/>
    <lineage>
        <taxon>Eukaryota</taxon>
        <taxon>Viridiplantae</taxon>
        <taxon>Chlorophyta</taxon>
        <taxon>core chlorophytes</taxon>
        <taxon>Trebouxiophyceae</taxon>
        <taxon>Chlorellales</taxon>
        <taxon>Chlorellaceae</taxon>
        <taxon>Auxenochlorella</taxon>
    </lineage>
</organism>
<proteinExistence type="inferred from homology"/>
<accession>A0A087SEU4</accession>
<dbReference type="STRING" id="3075.A0A087SEU4"/>
<dbReference type="InterPro" id="IPR046357">
    <property type="entry name" value="PPIase_dom_sf"/>
</dbReference>
<dbReference type="Gene3D" id="3.10.50.40">
    <property type="match status" value="1"/>
</dbReference>
<dbReference type="OrthoDB" id="1911748at2759"/>
<comment type="similarity">
    <text evidence="2">Belongs to the PpiC/parvulin rotamase family. PIN4 subfamily.</text>
</comment>
<name>A0A087SEU4_AUXPR</name>
<dbReference type="GO" id="GO:0003677">
    <property type="term" value="F:DNA binding"/>
    <property type="evidence" value="ECO:0007669"/>
    <property type="project" value="InterPro"/>
</dbReference>
<dbReference type="InterPro" id="IPR000297">
    <property type="entry name" value="PPIase_PpiC"/>
</dbReference>
<reference evidence="8 9" key="1">
    <citation type="journal article" date="2014" name="BMC Genomics">
        <title>Oil accumulation mechanisms of the oleaginous microalga Chlorella protothecoides revealed through its genome, transcriptomes, and proteomes.</title>
        <authorList>
            <person name="Gao C."/>
            <person name="Wang Y."/>
            <person name="Shen Y."/>
            <person name="Yan D."/>
            <person name="He X."/>
            <person name="Dai J."/>
            <person name="Wu Q."/>
        </authorList>
    </citation>
    <scope>NUCLEOTIDE SEQUENCE [LARGE SCALE GENOMIC DNA]</scope>
    <source>
        <strain evidence="8 9">0710</strain>
    </source>
</reference>
<dbReference type="RefSeq" id="XP_011397135.1">
    <property type="nucleotide sequence ID" value="XM_011398833.1"/>
</dbReference>
<evidence type="ECO:0000256" key="6">
    <source>
        <dbReference type="RuleBase" id="RU363014"/>
    </source>
</evidence>
<dbReference type="GO" id="GO:0003755">
    <property type="term" value="F:peptidyl-prolyl cis-trans isomerase activity"/>
    <property type="evidence" value="ECO:0007669"/>
    <property type="project" value="UniProtKB-UniRule"/>
</dbReference>
<feature type="non-terminal residue" evidence="8">
    <location>
        <position position="1"/>
    </location>
</feature>
<dbReference type="PROSITE" id="PS50198">
    <property type="entry name" value="PPIC_PPIASE_2"/>
    <property type="match status" value="1"/>
</dbReference>
<dbReference type="SUPFAM" id="SSF54534">
    <property type="entry name" value="FKBP-like"/>
    <property type="match status" value="1"/>
</dbReference>
<feature type="domain" description="PpiC" evidence="7">
    <location>
        <begin position="1"/>
        <end position="87"/>
    </location>
</feature>
<keyword evidence="3 5" id="KW-0697">Rotamase</keyword>
<dbReference type="Proteomes" id="UP000028924">
    <property type="component" value="Unassembled WGS sequence"/>
</dbReference>
<dbReference type="InterPro" id="IPR043323">
    <property type="entry name" value="PIN4"/>
</dbReference>
<comment type="catalytic activity">
    <reaction evidence="1 6">
        <text>[protein]-peptidylproline (omega=180) = [protein]-peptidylproline (omega=0)</text>
        <dbReference type="Rhea" id="RHEA:16237"/>
        <dbReference type="Rhea" id="RHEA-COMP:10747"/>
        <dbReference type="Rhea" id="RHEA-COMP:10748"/>
        <dbReference type="ChEBI" id="CHEBI:83833"/>
        <dbReference type="ChEBI" id="CHEBI:83834"/>
        <dbReference type="EC" id="5.2.1.8"/>
    </reaction>
</comment>
<evidence type="ECO:0000259" key="7">
    <source>
        <dbReference type="PROSITE" id="PS50198"/>
    </source>
</evidence>
<dbReference type="GeneID" id="23616481"/>
<evidence type="ECO:0000313" key="9">
    <source>
        <dbReference type="Proteomes" id="UP000028924"/>
    </source>
</evidence>
<dbReference type="EC" id="5.2.1.8" evidence="6"/>
<evidence type="ECO:0000256" key="4">
    <source>
        <dbReference type="ARBA" id="ARBA00023235"/>
    </source>
</evidence>
<evidence type="ECO:0000313" key="8">
    <source>
        <dbReference type="EMBL" id="KFM24248.1"/>
    </source>
</evidence>
<evidence type="ECO:0000256" key="1">
    <source>
        <dbReference type="ARBA" id="ARBA00000971"/>
    </source>
</evidence>
<dbReference type="PANTHER" id="PTHR45995">
    <property type="match status" value="1"/>
</dbReference>
<keyword evidence="4 5" id="KW-0413">Isomerase</keyword>
<dbReference type="Pfam" id="PF00639">
    <property type="entry name" value="Rotamase"/>
    <property type="match status" value="1"/>
</dbReference>
<dbReference type="AlphaFoldDB" id="A0A087SEU4"/>
<gene>
    <name evidence="8" type="ORF">F751_5090</name>
</gene>
<dbReference type="GO" id="GO:0006364">
    <property type="term" value="P:rRNA processing"/>
    <property type="evidence" value="ECO:0007669"/>
    <property type="project" value="InterPro"/>
</dbReference>
<dbReference type="KEGG" id="apro:F751_5090"/>
<evidence type="ECO:0000256" key="5">
    <source>
        <dbReference type="PROSITE-ProRule" id="PRU00278"/>
    </source>
</evidence>
<protein>
    <recommendedName>
        <fullName evidence="6">Peptidyl-prolyl cis-trans isomerase</fullName>
        <ecNumber evidence="6">5.2.1.8</ecNumber>
    </recommendedName>
</protein>
<evidence type="ECO:0000256" key="2">
    <source>
        <dbReference type="ARBA" id="ARBA00010242"/>
    </source>
</evidence>
<dbReference type="EMBL" id="KL662106">
    <property type="protein sequence ID" value="KFM24248.1"/>
    <property type="molecule type" value="Genomic_DNA"/>
</dbReference>
<sequence length="89" mass="9929">VKVRHILCEKQSKALEALSLIQAGEPFDKVAREVSEDKARQGGDLGWKTRKEVVASFADAAFALNVGEMTRQPVRTEFGYHLILCEGRK</sequence>
<evidence type="ECO:0000256" key="3">
    <source>
        <dbReference type="ARBA" id="ARBA00023110"/>
    </source>
</evidence>
<keyword evidence="9" id="KW-1185">Reference proteome</keyword>